<proteinExistence type="predicted"/>
<protein>
    <submittedName>
        <fullName evidence="1">Uncharacterized protein</fullName>
    </submittedName>
</protein>
<reference evidence="1 2" key="1">
    <citation type="journal article" date="2022" name="Genome Biol. Evol.">
        <title>The Spruce Budworm Genome: Reconstructing the Evolutionary History of Antifreeze Proteins.</title>
        <authorList>
            <person name="Beliveau C."/>
            <person name="Gagne P."/>
            <person name="Picq S."/>
            <person name="Vernygora O."/>
            <person name="Keeling C.I."/>
            <person name="Pinkney K."/>
            <person name="Doucet D."/>
            <person name="Wen F."/>
            <person name="Johnston J.S."/>
            <person name="Maaroufi H."/>
            <person name="Boyle B."/>
            <person name="Laroche J."/>
            <person name="Dewar K."/>
            <person name="Juretic N."/>
            <person name="Blackburn G."/>
            <person name="Nisole A."/>
            <person name="Brunet B."/>
            <person name="Brandao M."/>
            <person name="Lumley L."/>
            <person name="Duan J."/>
            <person name="Quan G."/>
            <person name="Lucarotti C.J."/>
            <person name="Roe A.D."/>
            <person name="Sperling F.A.H."/>
            <person name="Levesque R.C."/>
            <person name="Cusson M."/>
        </authorList>
    </citation>
    <scope>NUCLEOTIDE SEQUENCE [LARGE SCALE GENOMIC DNA]</scope>
    <source>
        <strain evidence="1">Glfc:IPQL:Cfum</strain>
    </source>
</reference>
<evidence type="ECO:0000313" key="1">
    <source>
        <dbReference type="EMBL" id="KAI8423914.1"/>
    </source>
</evidence>
<sequence>MFLTPPALSLDGDGAPVDERGGVHVRGGGAPHGAVGVAGAAHPLAPPRVAAAAPAPAPNTHWLAVYLAYQNGTVLSALRMWMDAVARRVEAAPQCYICYCRLHPATGRLPKVPCHQCRNKFTRTAW</sequence>
<comment type="caution">
    <text evidence="1">The sequence shown here is derived from an EMBL/GenBank/DDBJ whole genome shotgun (WGS) entry which is preliminary data.</text>
</comment>
<name>A0ACC0JIJ8_CHOFU</name>
<accession>A0ACC0JIJ8</accession>
<dbReference type="Proteomes" id="UP001064048">
    <property type="component" value="Chromosome 4"/>
</dbReference>
<dbReference type="EMBL" id="CM046104">
    <property type="protein sequence ID" value="KAI8423914.1"/>
    <property type="molecule type" value="Genomic_DNA"/>
</dbReference>
<organism evidence="1 2">
    <name type="scientific">Choristoneura fumiferana</name>
    <name type="common">Spruce budworm moth</name>
    <name type="synonym">Archips fumiferana</name>
    <dbReference type="NCBI Taxonomy" id="7141"/>
    <lineage>
        <taxon>Eukaryota</taxon>
        <taxon>Metazoa</taxon>
        <taxon>Ecdysozoa</taxon>
        <taxon>Arthropoda</taxon>
        <taxon>Hexapoda</taxon>
        <taxon>Insecta</taxon>
        <taxon>Pterygota</taxon>
        <taxon>Neoptera</taxon>
        <taxon>Endopterygota</taxon>
        <taxon>Lepidoptera</taxon>
        <taxon>Glossata</taxon>
        <taxon>Ditrysia</taxon>
        <taxon>Tortricoidea</taxon>
        <taxon>Tortricidae</taxon>
        <taxon>Tortricinae</taxon>
        <taxon>Choristoneura</taxon>
    </lineage>
</organism>
<keyword evidence="2" id="KW-1185">Reference proteome</keyword>
<evidence type="ECO:0000313" key="2">
    <source>
        <dbReference type="Proteomes" id="UP001064048"/>
    </source>
</evidence>
<gene>
    <name evidence="1" type="ORF">MSG28_002587</name>
</gene>